<proteinExistence type="predicted"/>
<dbReference type="AlphaFoldDB" id="A0A438J6E6"/>
<organism evidence="3 4">
    <name type="scientific">Vitis vinifera</name>
    <name type="common">Grape</name>
    <dbReference type="NCBI Taxonomy" id="29760"/>
    <lineage>
        <taxon>Eukaryota</taxon>
        <taxon>Viridiplantae</taxon>
        <taxon>Streptophyta</taxon>
        <taxon>Embryophyta</taxon>
        <taxon>Tracheophyta</taxon>
        <taxon>Spermatophyta</taxon>
        <taxon>Magnoliopsida</taxon>
        <taxon>eudicotyledons</taxon>
        <taxon>Gunneridae</taxon>
        <taxon>Pentapetalae</taxon>
        <taxon>rosids</taxon>
        <taxon>Vitales</taxon>
        <taxon>Vitaceae</taxon>
        <taxon>Viteae</taxon>
        <taxon>Vitis</taxon>
    </lineage>
</organism>
<dbReference type="InterPro" id="IPR041577">
    <property type="entry name" value="RT_RNaseH_2"/>
</dbReference>
<dbReference type="PANTHER" id="PTHR34072:SF52">
    <property type="entry name" value="RIBONUCLEASE H"/>
    <property type="match status" value="1"/>
</dbReference>
<dbReference type="PANTHER" id="PTHR34072">
    <property type="entry name" value="ENZYMATIC POLYPROTEIN-RELATED"/>
    <property type="match status" value="1"/>
</dbReference>
<feature type="chain" id="PRO_5019308477" description="Reverse transcriptase/retrotransposon-derived protein RNase H-like domain-containing protein" evidence="1">
    <location>
        <begin position="32"/>
        <end position="166"/>
    </location>
</feature>
<keyword evidence="1" id="KW-0732">Signal</keyword>
<name>A0A438J6E6_VITVI</name>
<dbReference type="Pfam" id="PF17919">
    <property type="entry name" value="RT_RNaseH_2"/>
    <property type="match status" value="1"/>
</dbReference>
<comment type="caution">
    <text evidence="3">The sequence shown here is derived from an EMBL/GenBank/DDBJ whole genome shotgun (WGS) entry which is preliminary data.</text>
</comment>
<dbReference type="Proteomes" id="UP000288805">
    <property type="component" value="Unassembled WGS sequence"/>
</dbReference>
<evidence type="ECO:0000313" key="4">
    <source>
        <dbReference type="Proteomes" id="UP000288805"/>
    </source>
</evidence>
<reference evidence="3 4" key="1">
    <citation type="journal article" date="2018" name="PLoS Genet.">
        <title>Population sequencing reveals clonal diversity and ancestral inbreeding in the grapevine cultivar Chardonnay.</title>
        <authorList>
            <person name="Roach M.J."/>
            <person name="Johnson D.L."/>
            <person name="Bohlmann J."/>
            <person name="van Vuuren H.J."/>
            <person name="Jones S.J."/>
            <person name="Pretorius I.S."/>
            <person name="Schmidt S.A."/>
            <person name="Borneman A.R."/>
        </authorList>
    </citation>
    <scope>NUCLEOTIDE SEQUENCE [LARGE SCALE GENOMIC DNA]</scope>
    <source>
        <strain evidence="4">cv. Chardonnay</strain>
        <tissue evidence="3">Leaf</tissue>
    </source>
</reference>
<gene>
    <name evidence="3" type="ORF">CK203_018391</name>
</gene>
<dbReference type="InterPro" id="IPR043502">
    <property type="entry name" value="DNA/RNA_pol_sf"/>
</dbReference>
<dbReference type="SUPFAM" id="SSF56672">
    <property type="entry name" value="DNA/RNA polymerases"/>
    <property type="match status" value="1"/>
</dbReference>
<evidence type="ECO:0000259" key="2">
    <source>
        <dbReference type="Pfam" id="PF17919"/>
    </source>
</evidence>
<accession>A0A438J6E6</accession>
<evidence type="ECO:0000256" key="1">
    <source>
        <dbReference type="SAM" id="SignalP"/>
    </source>
</evidence>
<evidence type="ECO:0000313" key="3">
    <source>
        <dbReference type="EMBL" id="RVX04476.1"/>
    </source>
</evidence>
<feature type="domain" description="Reverse transcriptase/retrotransposon-derived protein RNase H-like" evidence="2">
    <location>
        <begin position="91"/>
        <end position="165"/>
    </location>
</feature>
<dbReference type="InterPro" id="IPR043128">
    <property type="entry name" value="Rev_trsase/Diguanyl_cyclase"/>
</dbReference>
<dbReference type="Gene3D" id="3.30.70.270">
    <property type="match status" value="1"/>
</dbReference>
<sequence length="166" mass="18081">MVSQNMKAATVIPKAVTSLTMLVLTSSSSSADSSGEWGYRYRGSSHSTVHVVSNDGISVDPGKVGAVANWRRPSTVTEIRRFLGLAGYYRRFQELNNRLVSAPILTIPSGSGGFVVYSNASHQGLGCVLMQHGKVVTYASRQLKPYERSYPTHDLELDDVVFALKI</sequence>
<dbReference type="EMBL" id="QGNW01000061">
    <property type="protein sequence ID" value="RVX04476.1"/>
    <property type="molecule type" value="Genomic_DNA"/>
</dbReference>
<protein>
    <recommendedName>
        <fullName evidence="2">Reverse transcriptase/retrotransposon-derived protein RNase H-like domain-containing protein</fullName>
    </recommendedName>
</protein>
<feature type="signal peptide" evidence="1">
    <location>
        <begin position="1"/>
        <end position="31"/>
    </location>
</feature>